<comment type="caution">
    <text evidence="1">The sequence shown here is derived from an EMBL/GenBank/DDBJ whole genome shotgun (WGS) entry which is preliminary data.</text>
</comment>
<dbReference type="Gene3D" id="2.60.120.10">
    <property type="entry name" value="Jelly Rolls"/>
    <property type="match status" value="1"/>
</dbReference>
<dbReference type="PANTHER" id="PTHR37943:SF1">
    <property type="entry name" value="PROTEIN VES"/>
    <property type="match status" value="1"/>
</dbReference>
<dbReference type="InterPro" id="IPR014710">
    <property type="entry name" value="RmlC-like_jellyroll"/>
</dbReference>
<dbReference type="RefSeq" id="WP_129213370.1">
    <property type="nucleotide sequence ID" value="NZ_REGR01000014.1"/>
</dbReference>
<dbReference type="PANTHER" id="PTHR37943">
    <property type="entry name" value="PROTEIN VES"/>
    <property type="match status" value="1"/>
</dbReference>
<reference evidence="1 2" key="1">
    <citation type="submission" date="2018-10" db="EMBL/GenBank/DDBJ databases">
        <title>Draft genome of Fastidiocella sp. strain 375T, a bacterium isolated from a karstic cave dripping water.</title>
        <authorList>
            <person name="Coelho C."/>
            <person name="Verissimo A."/>
            <person name="Tiago I."/>
        </authorList>
    </citation>
    <scope>NUCLEOTIDE SEQUENCE [LARGE SCALE GENOMIC DNA]</scope>
    <source>
        <strain evidence="1 2">CAVE-375</strain>
    </source>
</reference>
<dbReference type="CDD" id="cd20293">
    <property type="entry name" value="cupin_HutD_N"/>
    <property type="match status" value="1"/>
</dbReference>
<dbReference type="EMBL" id="REGR01000014">
    <property type="protein sequence ID" value="RXZ42578.1"/>
    <property type="molecule type" value="Genomic_DNA"/>
</dbReference>
<protein>
    <submittedName>
        <fullName evidence="1">HutD family protein</fullName>
    </submittedName>
</protein>
<evidence type="ECO:0000313" key="1">
    <source>
        <dbReference type="EMBL" id="RXZ42578.1"/>
    </source>
</evidence>
<dbReference type="Pfam" id="PF05962">
    <property type="entry name" value="HutD"/>
    <property type="match status" value="1"/>
</dbReference>
<organism evidence="1 2">
    <name type="scientific">Crenobacter cavernae</name>
    <dbReference type="NCBI Taxonomy" id="2290923"/>
    <lineage>
        <taxon>Bacteria</taxon>
        <taxon>Pseudomonadati</taxon>
        <taxon>Pseudomonadota</taxon>
        <taxon>Betaproteobacteria</taxon>
        <taxon>Neisseriales</taxon>
        <taxon>Neisseriaceae</taxon>
        <taxon>Crenobacter</taxon>
    </lineage>
</organism>
<gene>
    <name evidence="1" type="ORF">EBB06_11785</name>
</gene>
<dbReference type="InterPro" id="IPR010282">
    <property type="entry name" value="Uncharacterised_HutD/Ves"/>
</dbReference>
<proteinExistence type="predicted"/>
<sequence length="198" mass="21111">MHRLDATHYPVAAWKNGGGSTRQVVIHPAGADLETFDYRISLANVASDGPFSFFSGVDRTLALVTGERDGDGLELDFAGSATHHSLTPQSAPLVFAGELAVVSRLTGGPVLDFNVMTRRTRRRHRVSELRLTEALTLAHGADTFLLLAAGDACTANDGLRCETLARLDALSLAEPGVLTLTPHGPCRLFRVEILPAGV</sequence>
<name>A0ABY0FA97_9NEIS</name>
<dbReference type="InterPro" id="IPR011051">
    <property type="entry name" value="RmlC_Cupin_sf"/>
</dbReference>
<keyword evidence="2" id="KW-1185">Reference proteome</keyword>
<evidence type="ECO:0000313" key="2">
    <source>
        <dbReference type="Proteomes" id="UP000290682"/>
    </source>
</evidence>
<dbReference type="SUPFAM" id="SSF51182">
    <property type="entry name" value="RmlC-like cupins"/>
    <property type="match status" value="1"/>
</dbReference>
<accession>A0ABY0FA97</accession>
<dbReference type="Proteomes" id="UP000290682">
    <property type="component" value="Unassembled WGS sequence"/>
</dbReference>